<keyword evidence="2" id="KW-0808">Transferase</keyword>
<dbReference type="Proteomes" id="UP000430670">
    <property type="component" value="Unassembled WGS sequence"/>
</dbReference>
<dbReference type="GO" id="GO:0016740">
    <property type="term" value="F:transferase activity"/>
    <property type="evidence" value="ECO:0007669"/>
    <property type="project" value="UniProtKB-KW"/>
</dbReference>
<evidence type="ECO:0000313" key="3">
    <source>
        <dbReference type="Proteomes" id="UP000430670"/>
    </source>
</evidence>
<dbReference type="PANTHER" id="PTHR43852">
    <property type="entry name" value="NUCLEOTIDYLTRANSFERASE"/>
    <property type="match status" value="1"/>
</dbReference>
<feature type="domain" description="Polymerase beta nucleotidyltransferase" evidence="1">
    <location>
        <begin position="8"/>
        <end position="102"/>
    </location>
</feature>
<dbReference type="SUPFAM" id="SSF81301">
    <property type="entry name" value="Nucleotidyltransferase"/>
    <property type="match status" value="1"/>
</dbReference>
<dbReference type="NCBIfam" id="NF047752">
    <property type="entry name" value="MntA_antitoxin"/>
    <property type="match status" value="1"/>
</dbReference>
<comment type="caution">
    <text evidence="2">The sequence shown here is derived from an EMBL/GenBank/DDBJ whole genome shotgun (WGS) entry which is preliminary data.</text>
</comment>
<sequence>MSMEKVIEEVKNVLYQEQTVSSAYLFGSIAKGRYRADSDLDIAVLFVPGLNKLKRFELRLELMGLLEEICQRRVDLIDLLEAPLFLQHQVRKYGKLIVEKDHAYRVRYEVQSRREYFDLQPVLERRQRALLKGFVKDSL</sequence>
<dbReference type="InterPro" id="IPR052930">
    <property type="entry name" value="TA_antitoxin_MntA"/>
</dbReference>
<gene>
    <name evidence="2" type="ORF">GJ688_16445</name>
</gene>
<organism evidence="2 3">
    <name type="scientific">Heliobacterium mobile</name>
    <name type="common">Heliobacillus mobilis</name>
    <dbReference type="NCBI Taxonomy" id="28064"/>
    <lineage>
        <taxon>Bacteria</taxon>
        <taxon>Bacillati</taxon>
        <taxon>Bacillota</taxon>
        <taxon>Clostridia</taxon>
        <taxon>Eubacteriales</taxon>
        <taxon>Heliobacteriaceae</taxon>
        <taxon>Heliobacterium</taxon>
    </lineage>
</organism>
<protein>
    <submittedName>
        <fullName evidence="2">Nucleotidyltransferase domain-containing protein</fullName>
    </submittedName>
</protein>
<dbReference type="InterPro" id="IPR043519">
    <property type="entry name" value="NT_sf"/>
</dbReference>
<evidence type="ECO:0000313" key="2">
    <source>
        <dbReference type="EMBL" id="MTV50536.1"/>
    </source>
</evidence>
<dbReference type="Gene3D" id="3.30.460.10">
    <property type="entry name" value="Beta Polymerase, domain 2"/>
    <property type="match status" value="1"/>
</dbReference>
<accession>A0A6I3SP92</accession>
<dbReference type="CDD" id="cd05403">
    <property type="entry name" value="NT_KNTase_like"/>
    <property type="match status" value="1"/>
</dbReference>
<dbReference type="InterPro" id="IPR041633">
    <property type="entry name" value="Polbeta"/>
</dbReference>
<proteinExistence type="predicted"/>
<name>A0A6I3SP92_HELMO</name>
<dbReference type="Pfam" id="PF18765">
    <property type="entry name" value="Polbeta"/>
    <property type="match status" value="1"/>
</dbReference>
<evidence type="ECO:0000259" key="1">
    <source>
        <dbReference type="Pfam" id="PF18765"/>
    </source>
</evidence>
<keyword evidence="3" id="KW-1185">Reference proteome</keyword>
<dbReference type="PANTHER" id="PTHR43852:SF3">
    <property type="entry name" value="NUCLEOTIDYLTRANSFERASE"/>
    <property type="match status" value="1"/>
</dbReference>
<dbReference type="EMBL" id="WNKU01000027">
    <property type="protein sequence ID" value="MTV50536.1"/>
    <property type="molecule type" value="Genomic_DNA"/>
</dbReference>
<dbReference type="AlphaFoldDB" id="A0A6I3SP92"/>
<dbReference type="OrthoDB" id="9809668at2"/>
<reference evidence="2 3" key="1">
    <citation type="submission" date="2019-11" db="EMBL/GenBank/DDBJ databases">
        <title>Whole-genome sequence of a the green, strictly anaerobic photosynthetic bacterium Heliobacillus mobilis DSM 6151.</title>
        <authorList>
            <person name="Kyndt J.A."/>
            <person name="Meyer T.E."/>
        </authorList>
    </citation>
    <scope>NUCLEOTIDE SEQUENCE [LARGE SCALE GENOMIC DNA]</scope>
    <source>
        <strain evidence="2 3">DSM 6151</strain>
    </source>
</reference>
<dbReference type="RefSeq" id="WP_155477618.1">
    <property type="nucleotide sequence ID" value="NZ_WNKU01000027.1"/>
</dbReference>